<comment type="caution">
    <text evidence="2">The sequence shown here is derived from an EMBL/GenBank/DDBJ whole genome shotgun (WGS) entry which is preliminary data.</text>
</comment>
<gene>
    <name evidence="2" type="ORF">VP01_5123g2</name>
</gene>
<dbReference type="OrthoDB" id="2507791at2759"/>
<accession>A0A0L6ULU7</accession>
<protein>
    <submittedName>
        <fullName evidence="2">Uncharacterized protein</fullName>
    </submittedName>
</protein>
<feature type="compositionally biased region" description="Polar residues" evidence="1">
    <location>
        <begin position="10"/>
        <end position="19"/>
    </location>
</feature>
<name>A0A0L6ULU7_9BASI</name>
<evidence type="ECO:0000313" key="2">
    <source>
        <dbReference type="EMBL" id="KNZ49252.1"/>
    </source>
</evidence>
<feature type="region of interest" description="Disordered" evidence="1">
    <location>
        <begin position="1"/>
        <end position="25"/>
    </location>
</feature>
<evidence type="ECO:0000256" key="1">
    <source>
        <dbReference type="SAM" id="MobiDB-lite"/>
    </source>
</evidence>
<dbReference type="EMBL" id="LAVV01010302">
    <property type="protein sequence ID" value="KNZ49252.1"/>
    <property type="molecule type" value="Genomic_DNA"/>
</dbReference>
<proteinExistence type="predicted"/>
<sequence>MPPLLLPEYSMSNKSTGQTDPVKPESSIFNSEVEQLTPEEFESNIIAAEKETASMQQRLFLPKNLRQSLQKFAAEIINTK</sequence>
<dbReference type="Proteomes" id="UP000037035">
    <property type="component" value="Unassembled WGS sequence"/>
</dbReference>
<dbReference type="VEuPathDB" id="FungiDB:VP01_5123g2"/>
<keyword evidence="3" id="KW-1185">Reference proteome</keyword>
<organism evidence="2 3">
    <name type="scientific">Puccinia sorghi</name>
    <dbReference type="NCBI Taxonomy" id="27349"/>
    <lineage>
        <taxon>Eukaryota</taxon>
        <taxon>Fungi</taxon>
        <taxon>Dikarya</taxon>
        <taxon>Basidiomycota</taxon>
        <taxon>Pucciniomycotina</taxon>
        <taxon>Pucciniomycetes</taxon>
        <taxon>Pucciniales</taxon>
        <taxon>Pucciniaceae</taxon>
        <taxon>Puccinia</taxon>
    </lineage>
</organism>
<dbReference type="AlphaFoldDB" id="A0A0L6ULU7"/>
<reference evidence="2 3" key="1">
    <citation type="submission" date="2015-08" db="EMBL/GenBank/DDBJ databases">
        <title>Next Generation Sequencing and Analysis of the Genome of Puccinia sorghi L Schw, the Causal Agent of Maize Common Rust.</title>
        <authorList>
            <person name="Rochi L."/>
            <person name="Burguener G."/>
            <person name="Darino M."/>
            <person name="Turjanski A."/>
            <person name="Kreff E."/>
            <person name="Dieguez M.J."/>
            <person name="Sacco F."/>
        </authorList>
    </citation>
    <scope>NUCLEOTIDE SEQUENCE [LARGE SCALE GENOMIC DNA]</scope>
    <source>
        <strain evidence="2 3">RO10H11247</strain>
    </source>
</reference>
<evidence type="ECO:0000313" key="3">
    <source>
        <dbReference type="Proteomes" id="UP000037035"/>
    </source>
</evidence>